<gene>
    <name evidence="2" type="ordered locus">Huta_1985</name>
</gene>
<keyword evidence="3" id="KW-1185">Reference proteome</keyword>
<protein>
    <submittedName>
        <fullName evidence="2">Uncharacterized protein</fullName>
    </submittedName>
</protein>
<dbReference type="Proteomes" id="UP000002071">
    <property type="component" value="Chromosome"/>
</dbReference>
<organism evidence="2 3">
    <name type="scientific">Halorhabdus utahensis (strain DSM 12940 / JCM 11049 / AX-2)</name>
    <dbReference type="NCBI Taxonomy" id="519442"/>
    <lineage>
        <taxon>Archaea</taxon>
        <taxon>Methanobacteriati</taxon>
        <taxon>Methanobacteriota</taxon>
        <taxon>Stenosarchaea group</taxon>
        <taxon>Halobacteria</taxon>
        <taxon>Halobacteriales</taxon>
        <taxon>Haloarculaceae</taxon>
        <taxon>Halorhabdus</taxon>
    </lineage>
</organism>
<name>C7NTG3_HALUD</name>
<dbReference type="RefSeq" id="WP_015789724.1">
    <property type="nucleotide sequence ID" value="NC_013158.1"/>
</dbReference>
<dbReference type="AlphaFoldDB" id="C7NTG3"/>
<dbReference type="GeneID" id="8384279"/>
<feature type="compositionally biased region" description="Polar residues" evidence="1">
    <location>
        <begin position="95"/>
        <end position="104"/>
    </location>
</feature>
<dbReference type="InterPro" id="IPR058378">
    <property type="entry name" value="DUF8065"/>
</dbReference>
<sequence>MAANNDKVQFRGETEKAASKVVDQIRLGGINVSELAREGLKEKLRETLSDEEKIEIHRRYEQGEISEEVAEMLIGDGIAEIEREAAVFEDAMELDTSTSETFASSGDADNEDRPEFEGQPMFKGDFHGEYEGDTDG</sequence>
<proteinExistence type="predicted"/>
<dbReference type="OrthoDB" id="203402at2157"/>
<reference evidence="2 3" key="1">
    <citation type="journal article" date="2009" name="Stand. Genomic Sci.">
        <title>Complete genome sequence of Halorhabdus utahensis type strain (AX-2).</title>
        <authorList>
            <person name="Anderson I."/>
            <person name="Tindall B.J."/>
            <person name="Pomrenke H."/>
            <person name="Goker M."/>
            <person name="Lapidus A."/>
            <person name="Nolan M."/>
            <person name="Copeland A."/>
            <person name="Glavina Del Rio T."/>
            <person name="Chen F."/>
            <person name="Tice H."/>
            <person name="Cheng J.F."/>
            <person name="Lucas S."/>
            <person name="Chertkov O."/>
            <person name="Bruce D."/>
            <person name="Brettin T."/>
            <person name="Detter J.C."/>
            <person name="Han C."/>
            <person name="Goodwin L."/>
            <person name="Land M."/>
            <person name="Hauser L."/>
            <person name="Chang Y.J."/>
            <person name="Jeffries C.D."/>
            <person name="Pitluck S."/>
            <person name="Pati A."/>
            <person name="Mavromatis K."/>
            <person name="Ivanova N."/>
            <person name="Ovchinnikova G."/>
            <person name="Chen A."/>
            <person name="Palaniappan K."/>
            <person name="Chain P."/>
            <person name="Rohde M."/>
            <person name="Bristow J."/>
            <person name="Eisen J.A."/>
            <person name="Markowitz V."/>
            <person name="Hugenholtz P."/>
            <person name="Kyrpides N.C."/>
            <person name="Klenk H.P."/>
        </authorList>
    </citation>
    <scope>NUCLEOTIDE SEQUENCE [LARGE SCALE GENOMIC DNA]</scope>
    <source>
        <strain evidence="3">DSM 12940 / JCM 11049 / AX-2</strain>
    </source>
</reference>
<dbReference type="Pfam" id="PF26261">
    <property type="entry name" value="DUF8065"/>
    <property type="match status" value="1"/>
</dbReference>
<evidence type="ECO:0000313" key="2">
    <source>
        <dbReference type="EMBL" id="ACV12153.1"/>
    </source>
</evidence>
<dbReference type="KEGG" id="hut:Huta_1985"/>
<dbReference type="HOGENOM" id="CLU_1870685_0_0_2"/>
<evidence type="ECO:0000313" key="3">
    <source>
        <dbReference type="Proteomes" id="UP000002071"/>
    </source>
</evidence>
<accession>C7NTG3</accession>
<evidence type="ECO:0000256" key="1">
    <source>
        <dbReference type="SAM" id="MobiDB-lite"/>
    </source>
</evidence>
<dbReference type="eggNOG" id="arCOG06395">
    <property type="taxonomic scope" value="Archaea"/>
</dbReference>
<feature type="region of interest" description="Disordered" evidence="1">
    <location>
        <begin position="95"/>
        <end position="136"/>
    </location>
</feature>
<dbReference type="EMBL" id="CP001687">
    <property type="protein sequence ID" value="ACV12153.1"/>
    <property type="molecule type" value="Genomic_DNA"/>
</dbReference>
<dbReference type="STRING" id="519442.Huta_1985"/>